<dbReference type="SUPFAM" id="SSF48179">
    <property type="entry name" value="6-phosphogluconate dehydrogenase C-terminal domain-like"/>
    <property type="match status" value="1"/>
</dbReference>
<dbReference type="InterPro" id="IPR006115">
    <property type="entry name" value="6PGDH_NADP-bd"/>
</dbReference>
<keyword evidence="2" id="KW-0520">NAD</keyword>
<sequence length="295" mass="31266">MNGKPVVGFIGVGLMGWGMAKNAVEKGFPLRVVAHRKRKAVEDLVARGAEERAGAAELAAECDIIVLCVTGSPQVEANIAEIRGRARPGLTIIDSTTADPGSTEALAASLAEDDITLIDAPLSRTPAHAWDGELTTYVGGPAAEIERIRPLLETWASAIIPTGGPVGSAHALKLVNNLIGIGYAAIWSEAYAMVERLGVPPAVLHEVVTNSGMTCGNFQNYSKYVLEGDNSAHKFALANCLKDLGYYSRLAAEHNAPTLVSDGVLQLLKIGVNLGHGERYMPEMVEIVRALHPQD</sequence>
<dbReference type="PIRSF" id="PIRSF000103">
    <property type="entry name" value="HIBADH"/>
    <property type="match status" value="1"/>
</dbReference>
<dbReference type="InterPro" id="IPR008927">
    <property type="entry name" value="6-PGluconate_DH-like_C_sf"/>
</dbReference>
<accession>A0ABQ6LN55</accession>
<dbReference type="Pfam" id="PF03446">
    <property type="entry name" value="NAD_binding_2"/>
    <property type="match status" value="1"/>
</dbReference>
<dbReference type="RefSeq" id="WP_285673711.1">
    <property type="nucleotide sequence ID" value="NZ_BSYI01000039.1"/>
</dbReference>
<evidence type="ECO:0000313" key="5">
    <source>
        <dbReference type="EMBL" id="GMG84630.1"/>
    </source>
</evidence>
<dbReference type="PANTHER" id="PTHR43060">
    <property type="entry name" value="3-HYDROXYISOBUTYRATE DEHYDROGENASE-LIKE 1, MITOCHONDRIAL-RELATED"/>
    <property type="match status" value="1"/>
</dbReference>
<name>A0ABQ6LN55_9RHOB</name>
<keyword evidence="6" id="KW-1185">Reference proteome</keyword>
<dbReference type="PANTHER" id="PTHR43060:SF15">
    <property type="entry name" value="3-HYDROXYISOBUTYRATE DEHYDROGENASE-LIKE 1, MITOCHONDRIAL-RELATED"/>
    <property type="match status" value="1"/>
</dbReference>
<feature type="domain" description="3-hydroxyisobutyrate dehydrogenase-like NAD-binding" evidence="4">
    <location>
        <begin position="167"/>
        <end position="286"/>
    </location>
</feature>
<dbReference type="SUPFAM" id="SSF51735">
    <property type="entry name" value="NAD(P)-binding Rossmann-fold domains"/>
    <property type="match status" value="1"/>
</dbReference>
<dbReference type="Pfam" id="PF14833">
    <property type="entry name" value="NAD_binding_11"/>
    <property type="match status" value="1"/>
</dbReference>
<reference evidence="5 6" key="1">
    <citation type="submission" date="2023-04" db="EMBL/GenBank/DDBJ databases">
        <title>Marinoamorphus aggregata gen. nov., sp. Nov., isolate from tissue of brittle star Ophioplocus japonicus.</title>
        <authorList>
            <person name="Kawano K."/>
            <person name="Sawayama S."/>
            <person name="Nakagawa S."/>
        </authorList>
    </citation>
    <scope>NUCLEOTIDE SEQUENCE [LARGE SCALE GENOMIC DNA]</scope>
    <source>
        <strain evidence="5 6">NKW23</strain>
    </source>
</reference>
<evidence type="ECO:0000256" key="1">
    <source>
        <dbReference type="ARBA" id="ARBA00023002"/>
    </source>
</evidence>
<dbReference type="InterPro" id="IPR015815">
    <property type="entry name" value="HIBADH-related"/>
</dbReference>
<comment type="caution">
    <text evidence="5">The sequence shown here is derived from an EMBL/GenBank/DDBJ whole genome shotgun (WGS) entry which is preliminary data.</text>
</comment>
<protein>
    <submittedName>
        <fullName evidence="5">NAD(P)-dependent oxidoreductase</fullName>
    </submittedName>
</protein>
<dbReference type="InterPro" id="IPR036291">
    <property type="entry name" value="NAD(P)-bd_dom_sf"/>
</dbReference>
<gene>
    <name evidence="5" type="ORF">LNKW23_38460</name>
</gene>
<proteinExistence type="predicted"/>
<dbReference type="Gene3D" id="3.40.50.720">
    <property type="entry name" value="NAD(P)-binding Rossmann-like Domain"/>
    <property type="match status" value="1"/>
</dbReference>
<organism evidence="5 6">
    <name type="scientific">Paralimibaculum aggregatum</name>
    <dbReference type="NCBI Taxonomy" id="3036245"/>
    <lineage>
        <taxon>Bacteria</taxon>
        <taxon>Pseudomonadati</taxon>
        <taxon>Pseudomonadota</taxon>
        <taxon>Alphaproteobacteria</taxon>
        <taxon>Rhodobacterales</taxon>
        <taxon>Paracoccaceae</taxon>
        <taxon>Paralimibaculum</taxon>
    </lineage>
</organism>
<evidence type="ECO:0000256" key="2">
    <source>
        <dbReference type="ARBA" id="ARBA00023027"/>
    </source>
</evidence>
<evidence type="ECO:0000313" key="6">
    <source>
        <dbReference type="Proteomes" id="UP001239909"/>
    </source>
</evidence>
<dbReference type="EMBL" id="BSYI01000039">
    <property type="protein sequence ID" value="GMG84630.1"/>
    <property type="molecule type" value="Genomic_DNA"/>
</dbReference>
<dbReference type="Proteomes" id="UP001239909">
    <property type="component" value="Unassembled WGS sequence"/>
</dbReference>
<dbReference type="InterPro" id="IPR029154">
    <property type="entry name" value="HIBADH-like_NADP-bd"/>
</dbReference>
<evidence type="ECO:0000259" key="3">
    <source>
        <dbReference type="Pfam" id="PF03446"/>
    </source>
</evidence>
<feature type="domain" description="6-phosphogluconate dehydrogenase NADP-binding" evidence="3">
    <location>
        <begin position="7"/>
        <end position="160"/>
    </location>
</feature>
<evidence type="ECO:0000259" key="4">
    <source>
        <dbReference type="Pfam" id="PF14833"/>
    </source>
</evidence>
<dbReference type="Gene3D" id="1.10.1040.10">
    <property type="entry name" value="N-(1-d-carboxylethyl)-l-norvaline Dehydrogenase, domain 2"/>
    <property type="match status" value="1"/>
</dbReference>
<dbReference type="InterPro" id="IPR013328">
    <property type="entry name" value="6PGD_dom2"/>
</dbReference>
<keyword evidence="1" id="KW-0560">Oxidoreductase</keyword>